<evidence type="ECO:0000256" key="1">
    <source>
        <dbReference type="SAM" id="MobiDB-lite"/>
    </source>
</evidence>
<evidence type="ECO:0000313" key="3">
    <source>
        <dbReference type="Proteomes" id="UP001501153"/>
    </source>
</evidence>
<reference evidence="3" key="1">
    <citation type="journal article" date="2019" name="Int. J. Syst. Evol. Microbiol.">
        <title>The Global Catalogue of Microorganisms (GCM) 10K type strain sequencing project: providing services to taxonomists for standard genome sequencing and annotation.</title>
        <authorList>
            <consortium name="The Broad Institute Genomics Platform"/>
            <consortium name="The Broad Institute Genome Sequencing Center for Infectious Disease"/>
            <person name="Wu L."/>
            <person name="Ma J."/>
        </authorList>
    </citation>
    <scope>NUCLEOTIDE SEQUENCE [LARGE SCALE GENOMIC DNA]</scope>
    <source>
        <strain evidence="3">JCM 17923</strain>
    </source>
</reference>
<feature type="compositionally biased region" description="Polar residues" evidence="1">
    <location>
        <begin position="91"/>
        <end position="103"/>
    </location>
</feature>
<dbReference type="Proteomes" id="UP001501153">
    <property type="component" value="Unassembled WGS sequence"/>
</dbReference>
<protein>
    <submittedName>
        <fullName evidence="2">Uncharacterized protein</fullName>
    </submittedName>
</protein>
<sequence length="124" mass="12856">MERKEAGKAGSVLRPGGQEPQCRHYGYFGVVLHIAWGEVTVDGAGVGAVHELLNGLAKQLPVGSFTGQAVGLSGSPTGNQARSRLPDGSKATGSQGRCYQEQQAPGRAVPPAETEGRASSRMRA</sequence>
<dbReference type="EMBL" id="BAABGZ010000082">
    <property type="protein sequence ID" value="GAA4371050.1"/>
    <property type="molecule type" value="Genomic_DNA"/>
</dbReference>
<feature type="region of interest" description="Disordered" evidence="1">
    <location>
        <begin position="68"/>
        <end position="124"/>
    </location>
</feature>
<proteinExistence type="predicted"/>
<evidence type="ECO:0000313" key="2">
    <source>
        <dbReference type="EMBL" id="GAA4371050.1"/>
    </source>
</evidence>
<name>A0ABP8ISW3_9BACT</name>
<keyword evidence="3" id="KW-1185">Reference proteome</keyword>
<comment type="caution">
    <text evidence="2">The sequence shown here is derived from an EMBL/GenBank/DDBJ whole genome shotgun (WGS) entry which is preliminary data.</text>
</comment>
<gene>
    <name evidence="2" type="ORF">GCM10023185_46160</name>
</gene>
<organism evidence="2 3">
    <name type="scientific">Hymenobacter saemangeumensis</name>
    <dbReference type="NCBI Taxonomy" id="1084522"/>
    <lineage>
        <taxon>Bacteria</taxon>
        <taxon>Pseudomonadati</taxon>
        <taxon>Bacteroidota</taxon>
        <taxon>Cytophagia</taxon>
        <taxon>Cytophagales</taxon>
        <taxon>Hymenobacteraceae</taxon>
        <taxon>Hymenobacter</taxon>
    </lineage>
</organism>
<feature type="region of interest" description="Disordered" evidence="1">
    <location>
        <begin position="1"/>
        <end position="20"/>
    </location>
</feature>
<accession>A0ABP8ISW3</accession>